<comment type="caution">
    <text evidence="2">The sequence shown here is derived from an EMBL/GenBank/DDBJ whole genome shotgun (WGS) entry which is preliminary data.</text>
</comment>
<proteinExistence type="predicted"/>
<keyword evidence="1" id="KW-0812">Transmembrane</keyword>
<evidence type="ECO:0000256" key="1">
    <source>
        <dbReference type="SAM" id="Phobius"/>
    </source>
</evidence>
<feature type="transmembrane region" description="Helical" evidence="1">
    <location>
        <begin position="136"/>
        <end position="160"/>
    </location>
</feature>
<organism evidence="2 3">
    <name type="scientific">Sphingomonas oligophenolica</name>
    <dbReference type="NCBI Taxonomy" id="301154"/>
    <lineage>
        <taxon>Bacteria</taxon>
        <taxon>Pseudomonadati</taxon>
        <taxon>Pseudomonadota</taxon>
        <taxon>Alphaproteobacteria</taxon>
        <taxon>Sphingomonadales</taxon>
        <taxon>Sphingomonadaceae</taxon>
        <taxon>Sphingomonas</taxon>
    </lineage>
</organism>
<evidence type="ECO:0000313" key="3">
    <source>
        <dbReference type="Proteomes" id="UP001419910"/>
    </source>
</evidence>
<feature type="transmembrane region" description="Helical" evidence="1">
    <location>
        <begin position="172"/>
        <end position="191"/>
    </location>
</feature>
<gene>
    <name evidence="2" type="ORF">ABC974_13770</name>
</gene>
<dbReference type="EMBL" id="JBDIME010000011">
    <property type="protein sequence ID" value="MEN2790703.1"/>
    <property type="molecule type" value="Genomic_DNA"/>
</dbReference>
<keyword evidence="1" id="KW-1133">Transmembrane helix</keyword>
<name>A0ABU9Y4G5_9SPHN</name>
<dbReference type="Proteomes" id="UP001419910">
    <property type="component" value="Unassembled WGS sequence"/>
</dbReference>
<evidence type="ECO:0008006" key="4">
    <source>
        <dbReference type="Google" id="ProtNLM"/>
    </source>
</evidence>
<keyword evidence="1" id="KW-0472">Membrane</keyword>
<keyword evidence="3" id="KW-1185">Reference proteome</keyword>
<protein>
    <recommendedName>
        <fullName evidence="4">MFS transporter</fullName>
    </recommendedName>
</protein>
<feature type="transmembrane region" description="Helical" evidence="1">
    <location>
        <begin position="12"/>
        <end position="38"/>
    </location>
</feature>
<feature type="transmembrane region" description="Helical" evidence="1">
    <location>
        <begin position="50"/>
        <end position="75"/>
    </location>
</feature>
<sequence>MTDRTRLSTPLRVIAWIYLILGVLGLAIGTALCIGLGLESDPRGPEALAWIGFFFAIAAIFYLLPATIGGLGLLLGKPWARIPVAIVSVLLLFGFPIGTMLGGYALWAVVSTSVRAGGAPGIAGPPVPRMREPGPLFGLLVAMAGIGAGFVVVLWAGFTLHRDAMPLVIEQYHLPAILIVAAAITYGLYHVGRGVARHDRRSGARRDARSKHADWREAQRLRLIEMRGDPILSAYADRIERGESWSDAQIAYDLAPDMSATCAHLAPVELAMRRAGIIVKLQFGQIVHAACVIDEPALRARFAVALPAWYGIIPDYDRSYEDPPAAALGCTEHGALIYVIEPGQAPPGSPVFPA</sequence>
<evidence type="ECO:0000313" key="2">
    <source>
        <dbReference type="EMBL" id="MEN2790703.1"/>
    </source>
</evidence>
<dbReference type="RefSeq" id="WP_343890028.1">
    <property type="nucleotide sequence ID" value="NZ_BAAAEH010000028.1"/>
</dbReference>
<accession>A0ABU9Y4G5</accession>
<reference evidence="2 3" key="1">
    <citation type="submission" date="2024-05" db="EMBL/GenBank/DDBJ databases">
        <authorList>
            <person name="Liu Q."/>
            <person name="Xin Y.-H."/>
        </authorList>
    </citation>
    <scope>NUCLEOTIDE SEQUENCE [LARGE SCALE GENOMIC DNA]</scope>
    <source>
        <strain evidence="2 3">CGMCC 1.10181</strain>
    </source>
</reference>
<feature type="transmembrane region" description="Helical" evidence="1">
    <location>
        <begin position="82"/>
        <end position="98"/>
    </location>
</feature>